<evidence type="ECO:0000313" key="2">
    <source>
        <dbReference type="Proteomes" id="UP000799767"/>
    </source>
</evidence>
<keyword evidence="2" id="KW-1185">Reference proteome</keyword>
<dbReference type="OrthoDB" id="3940457at2759"/>
<evidence type="ECO:0000313" key="1">
    <source>
        <dbReference type="EMBL" id="KAF2482476.1"/>
    </source>
</evidence>
<dbReference type="AlphaFoldDB" id="A0A6A6PRT1"/>
<proteinExistence type="predicted"/>
<accession>A0A6A6PRT1</accession>
<gene>
    <name evidence="1" type="ORF">BDY17DRAFT_160634</name>
</gene>
<reference evidence="1" key="1">
    <citation type="journal article" date="2020" name="Stud. Mycol.">
        <title>101 Dothideomycetes genomes: a test case for predicting lifestyles and emergence of pathogens.</title>
        <authorList>
            <person name="Haridas S."/>
            <person name="Albert R."/>
            <person name="Binder M."/>
            <person name="Bloem J."/>
            <person name="Labutti K."/>
            <person name="Salamov A."/>
            <person name="Andreopoulos B."/>
            <person name="Baker S."/>
            <person name="Barry K."/>
            <person name="Bills G."/>
            <person name="Bluhm B."/>
            <person name="Cannon C."/>
            <person name="Castanera R."/>
            <person name="Culley D."/>
            <person name="Daum C."/>
            <person name="Ezra D."/>
            <person name="Gonzalez J."/>
            <person name="Henrissat B."/>
            <person name="Kuo A."/>
            <person name="Liang C."/>
            <person name="Lipzen A."/>
            <person name="Lutzoni F."/>
            <person name="Magnuson J."/>
            <person name="Mondo S."/>
            <person name="Nolan M."/>
            <person name="Ohm R."/>
            <person name="Pangilinan J."/>
            <person name="Park H.-J."/>
            <person name="Ramirez L."/>
            <person name="Alfaro M."/>
            <person name="Sun H."/>
            <person name="Tritt A."/>
            <person name="Yoshinaga Y."/>
            <person name="Zwiers L.-H."/>
            <person name="Turgeon B."/>
            <person name="Goodwin S."/>
            <person name="Spatafora J."/>
            <person name="Crous P."/>
            <person name="Grigoriev I."/>
        </authorList>
    </citation>
    <scope>NUCLEOTIDE SEQUENCE</scope>
    <source>
        <strain evidence="1">CBS 113389</strain>
    </source>
</reference>
<name>A0A6A6PRT1_9PEZI</name>
<evidence type="ECO:0008006" key="3">
    <source>
        <dbReference type="Google" id="ProtNLM"/>
    </source>
</evidence>
<sequence length="334" mass="36905">MPKVARALDSRMIKPHLYLDGFLFNTLLTLTTTSVPVANEQRRHETMVTWLRTNLLITIRAAVESRSYDPRALAICIALFIGWELEIGDPVACRVHVKALPTILDSDSNANRREPLFTYSGRECGNRAFRGGSSIPSGFEFFRAQNLLPSSLMFHVGSLVYWDASAPGSSRWMRELWSSIGACAPAGSRAQSAVAQGTVDARIAQLVRQAAIMLGSLMRSSAGERPVAQPQVTGIQAQWHSMLSTDWDSLMGTVFDEILLWSMCVFCTTSGYHNDPQLRGIARLLARLDIRTLNDLSALLATFLWPPCVHQPLLDLCSHMHGLLPPSWTLPEGG</sequence>
<dbReference type="GeneID" id="54470713"/>
<dbReference type="EMBL" id="MU001636">
    <property type="protein sequence ID" value="KAF2482476.1"/>
    <property type="molecule type" value="Genomic_DNA"/>
</dbReference>
<organism evidence="1 2">
    <name type="scientific">Neohortaea acidophila</name>
    <dbReference type="NCBI Taxonomy" id="245834"/>
    <lineage>
        <taxon>Eukaryota</taxon>
        <taxon>Fungi</taxon>
        <taxon>Dikarya</taxon>
        <taxon>Ascomycota</taxon>
        <taxon>Pezizomycotina</taxon>
        <taxon>Dothideomycetes</taxon>
        <taxon>Dothideomycetidae</taxon>
        <taxon>Mycosphaerellales</taxon>
        <taxon>Teratosphaeriaceae</taxon>
        <taxon>Neohortaea</taxon>
    </lineage>
</organism>
<protein>
    <recommendedName>
        <fullName evidence="3">Transcription factor domain-containing protein</fullName>
    </recommendedName>
</protein>
<dbReference type="Proteomes" id="UP000799767">
    <property type="component" value="Unassembled WGS sequence"/>
</dbReference>
<dbReference type="RefSeq" id="XP_033589046.1">
    <property type="nucleotide sequence ID" value="XM_033729711.1"/>
</dbReference>